<protein>
    <submittedName>
        <fullName evidence="1">Uncharacterized protein</fullName>
    </submittedName>
</protein>
<gene>
    <name evidence="1" type="ORF">UFOVP174_51</name>
</gene>
<name>A0A6J7WBZ2_9CAUD</name>
<organism evidence="1">
    <name type="scientific">uncultured Caudovirales phage</name>
    <dbReference type="NCBI Taxonomy" id="2100421"/>
    <lineage>
        <taxon>Viruses</taxon>
        <taxon>Duplodnaviria</taxon>
        <taxon>Heunggongvirae</taxon>
        <taxon>Uroviricota</taxon>
        <taxon>Caudoviricetes</taxon>
        <taxon>Peduoviridae</taxon>
        <taxon>Maltschvirus</taxon>
        <taxon>Maltschvirus maltsch</taxon>
    </lineage>
</organism>
<evidence type="ECO:0000313" key="1">
    <source>
        <dbReference type="EMBL" id="CAB5195056.1"/>
    </source>
</evidence>
<reference evidence="1" key="1">
    <citation type="submission" date="2020-05" db="EMBL/GenBank/DDBJ databases">
        <authorList>
            <person name="Chiriac C."/>
            <person name="Salcher M."/>
            <person name="Ghai R."/>
            <person name="Kavagutti S V."/>
        </authorList>
    </citation>
    <scope>NUCLEOTIDE SEQUENCE</scope>
</reference>
<dbReference type="EMBL" id="LR798216">
    <property type="protein sequence ID" value="CAB5195056.1"/>
    <property type="molecule type" value="Genomic_DNA"/>
</dbReference>
<proteinExistence type="predicted"/>
<accession>A0A6J7WBZ2</accession>
<sequence length="305" mass="36069">MTIRFVCAQPATLYYAWQVEVMINNFSVMGINPNNIDIVCWKDGNVPIEWSKLANNYAARFFFYDDLRETKNYVSSIRPNILKQHFKKYPELEQDAIFYHDCDIVFTKPIEWYKFLYDDKWYGSDTRFYIGYEYIMSKGEQVLDAMCNIVGIDKEIIKENERNSIGAQYLMKGIGWKFWDEVERDCERLYKEITELSASIKADNPVYHELQIWCADMWAVLWGGWKMGKKTICHPDLEFAWATSRTESWDKLNIYHNAGAIDAISGLFFKSDYIHKLPYGETLNINKEFASSKYWELIQQTKTVL</sequence>